<evidence type="ECO:0000256" key="1">
    <source>
        <dbReference type="ARBA" id="ARBA00004651"/>
    </source>
</evidence>
<evidence type="ECO:0000313" key="11">
    <source>
        <dbReference type="EMBL" id="KPP95549.1"/>
    </source>
</evidence>
<keyword evidence="6 9" id="KW-1133">Transmembrane helix</keyword>
<dbReference type="EMBL" id="LJSG01000002">
    <property type="protein sequence ID" value="KPP95549.1"/>
    <property type="molecule type" value="Genomic_DNA"/>
</dbReference>
<comment type="subcellular location">
    <subcellularLocation>
        <location evidence="1 9">Cell membrane</location>
        <topology evidence="1">Multi-pass membrane protein</topology>
    </subcellularLocation>
    <subcellularLocation>
        <location evidence="9">Bacterial flagellum basal body</location>
    </subcellularLocation>
</comment>
<dbReference type="GO" id="GO:0005886">
    <property type="term" value="C:plasma membrane"/>
    <property type="evidence" value="ECO:0007669"/>
    <property type="project" value="UniProtKB-SubCell"/>
</dbReference>
<evidence type="ECO:0000313" key="10">
    <source>
        <dbReference type="EMBL" id="CUX82109.1"/>
    </source>
</evidence>
<evidence type="ECO:0000256" key="9">
    <source>
        <dbReference type="RuleBase" id="RU364090"/>
    </source>
</evidence>
<keyword evidence="11" id="KW-0966">Cell projection</keyword>
<dbReference type="PANTHER" id="PTHR34040:SF2">
    <property type="entry name" value="FLAGELLAR BIOSYNTHETIC PROTEIN FLIQ"/>
    <property type="match status" value="1"/>
</dbReference>
<comment type="caution">
    <text evidence="11">The sequence shown here is derived from an EMBL/GenBank/DDBJ whole genome shotgun (WGS) entry which is preliminary data.</text>
</comment>
<feature type="transmembrane region" description="Helical" evidence="9">
    <location>
        <begin position="12"/>
        <end position="35"/>
    </location>
</feature>
<protein>
    <recommendedName>
        <fullName evidence="3 9">Flagellar biosynthetic protein FliQ</fullName>
    </recommendedName>
</protein>
<dbReference type="OrthoDB" id="9806440at2"/>
<dbReference type="STRING" id="1666912.Ga0058931_2171"/>
<comment type="similarity">
    <text evidence="2 9">Belongs to the FliQ/MopD/SpaQ family.</text>
</comment>
<dbReference type="EMBL" id="FBYC01000004">
    <property type="protein sequence ID" value="CUX82109.1"/>
    <property type="molecule type" value="Genomic_DNA"/>
</dbReference>
<accession>A0A0P7W699</accession>
<keyword evidence="13" id="KW-1185">Reference proteome</keyword>
<evidence type="ECO:0000256" key="4">
    <source>
        <dbReference type="ARBA" id="ARBA00022475"/>
    </source>
</evidence>
<dbReference type="Pfam" id="PF01313">
    <property type="entry name" value="Bac_export_3"/>
    <property type="match status" value="1"/>
</dbReference>
<evidence type="ECO:0000256" key="5">
    <source>
        <dbReference type="ARBA" id="ARBA00022692"/>
    </source>
</evidence>
<sequence>MDYTEASEQLQLAYFTILKVAGPVLAVALGVGLLIGVLQAATSINEQTLSFVPKLAVVFIAMALGSALMLGTLSDYFLFVFEQVQDIR</sequence>
<dbReference type="GO" id="GO:0044780">
    <property type="term" value="P:bacterial-type flagellum assembly"/>
    <property type="evidence" value="ECO:0007669"/>
    <property type="project" value="InterPro"/>
</dbReference>
<evidence type="ECO:0000256" key="8">
    <source>
        <dbReference type="ARBA" id="ARBA00023143"/>
    </source>
</evidence>
<evidence type="ECO:0000256" key="2">
    <source>
        <dbReference type="ARBA" id="ARBA00006156"/>
    </source>
</evidence>
<dbReference type="GO" id="GO:0009425">
    <property type="term" value="C:bacterial-type flagellum basal body"/>
    <property type="evidence" value="ECO:0007669"/>
    <property type="project" value="UniProtKB-SubCell"/>
</dbReference>
<dbReference type="GO" id="GO:0009306">
    <property type="term" value="P:protein secretion"/>
    <property type="evidence" value="ECO:0007669"/>
    <property type="project" value="InterPro"/>
</dbReference>
<keyword evidence="5 9" id="KW-0812">Transmembrane</keyword>
<dbReference type="RefSeq" id="WP_072246345.1">
    <property type="nucleotide sequence ID" value="NZ_FBYC01000004.1"/>
</dbReference>
<dbReference type="AlphaFoldDB" id="A0A0P7W699"/>
<dbReference type="NCBIfam" id="TIGR01402">
    <property type="entry name" value="fliQ"/>
    <property type="match status" value="1"/>
</dbReference>
<keyword evidence="11" id="KW-0969">Cilium</keyword>
<evidence type="ECO:0000256" key="7">
    <source>
        <dbReference type="ARBA" id="ARBA00023136"/>
    </source>
</evidence>
<evidence type="ECO:0000313" key="13">
    <source>
        <dbReference type="Proteomes" id="UP000182045"/>
    </source>
</evidence>
<keyword evidence="8 9" id="KW-0975">Bacterial flagellum</keyword>
<gene>
    <name evidence="9 11" type="primary">fliQ</name>
    <name evidence="10" type="ORF">Ga0058931_2171</name>
    <name evidence="11" type="ORF">HLUCCA05_02510</name>
</gene>
<comment type="function">
    <text evidence="9">Role in flagellar biosynthesis.</text>
</comment>
<reference evidence="11 12" key="1">
    <citation type="submission" date="2015-09" db="EMBL/GenBank/DDBJ databases">
        <title>Identification and resolution of microdiversity through metagenomic sequencing of parallel consortia.</title>
        <authorList>
            <person name="Nelson W.C."/>
            <person name="Romine M.F."/>
            <person name="Lindemann S.R."/>
        </authorList>
    </citation>
    <scope>NUCLEOTIDE SEQUENCE [LARGE SCALE GENOMIC DNA]</scope>
    <source>
        <strain evidence="11">HL-91</strain>
    </source>
</reference>
<dbReference type="PANTHER" id="PTHR34040">
    <property type="entry name" value="FLAGELLAR BIOSYNTHETIC PROTEIN FLIQ"/>
    <property type="match status" value="1"/>
</dbReference>
<keyword evidence="11" id="KW-0282">Flagellum</keyword>
<dbReference type="PATRIC" id="fig|1666912.4.peg.1653"/>
<proteinExistence type="inferred from homology"/>
<reference evidence="10 13" key="2">
    <citation type="submission" date="2016-01" db="EMBL/GenBank/DDBJ databases">
        <authorList>
            <person name="Varghese N."/>
        </authorList>
    </citation>
    <scope>NUCLEOTIDE SEQUENCE [LARGE SCALE GENOMIC DNA]</scope>
    <source>
        <strain evidence="10 13">HL-91</strain>
    </source>
</reference>
<evidence type="ECO:0000256" key="6">
    <source>
        <dbReference type="ARBA" id="ARBA00022989"/>
    </source>
</evidence>
<keyword evidence="4 9" id="KW-1003">Cell membrane</keyword>
<name>A0A0P7W699_9RHOB</name>
<evidence type="ECO:0000256" key="3">
    <source>
        <dbReference type="ARBA" id="ARBA00021718"/>
    </source>
</evidence>
<keyword evidence="7 9" id="KW-0472">Membrane</keyword>
<organism evidence="11 12">
    <name type="scientific">Roseibaca calidilacus</name>
    <dbReference type="NCBI Taxonomy" id="1666912"/>
    <lineage>
        <taxon>Bacteria</taxon>
        <taxon>Pseudomonadati</taxon>
        <taxon>Pseudomonadota</taxon>
        <taxon>Alphaproteobacteria</taxon>
        <taxon>Rhodobacterales</taxon>
        <taxon>Paracoccaceae</taxon>
        <taxon>Roseinatronobacter</taxon>
    </lineage>
</organism>
<dbReference type="PIRSF" id="PIRSF004669">
    <property type="entry name" value="FliQ"/>
    <property type="match status" value="1"/>
</dbReference>
<feature type="transmembrane region" description="Helical" evidence="9">
    <location>
        <begin position="55"/>
        <end position="81"/>
    </location>
</feature>
<dbReference type="InterPro" id="IPR002191">
    <property type="entry name" value="Bac_export_3"/>
</dbReference>
<evidence type="ECO:0000313" key="12">
    <source>
        <dbReference type="Proteomes" id="UP000050413"/>
    </source>
</evidence>
<dbReference type="InterPro" id="IPR006305">
    <property type="entry name" value="FliQ"/>
</dbReference>
<dbReference type="PRINTS" id="PR00952">
    <property type="entry name" value="TYPE3IMQPROT"/>
</dbReference>
<dbReference type="Proteomes" id="UP000182045">
    <property type="component" value="Unassembled WGS sequence"/>
</dbReference>
<dbReference type="Proteomes" id="UP000050413">
    <property type="component" value="Unassembled WGS sequence"/>
</dbReference>